<dbReference type="InterPro" id="IPR003739">
    <property type="entry name" value="Lys_aminomutase/Glu_NH3_mut"/>
</dbReference>
<evidence type="ECO:0000256" key="8">
    <source>
        <dbReference type="ARBA" id="ARBA00023235"/>
    </source>
</evidence>
<evidence type="ECO:0000256" key="2">
    <source>
        <dbReference type="ARBA" id="ARBA00022485"/>
    </source>
</evidence>
<keyword evidence="5 10" id="KW-0663">Pyridoxal phosphate</keyword>
<proteinExistence type="predicted"/>
<dbReference type="Gene3D" id="6.10.140.1170">
    <property type="match status" value="1"/>
</dbReference>
<dbReference type="RefSeq" id="WP_008517726.1">
    <property type="nucleotide sequence ID" value="NZ_ACJM01000013.1"/>
</dbReference>
<dbReference type="InterPro" id="IPR058240">
    <property type="entry name" value="rSAM_sf"/>
</dbReference>
<dbReference type="CDD" id="cd01335">
    <property type="entry name" value="Radical_SAM"/>
    <property type="match status" value="1"/>
</dbReference>
<evidence type="ECO:0000256" key="3">
    <source>
        <dbReference type="ARBA" id="ARBA00022691"/>
    </source>
</evidence>
<evidence type="ECO:0000256" key="4">
    <source>
        <dbReference type="ARBA" id="ARBA00022723"/>
    </source>
</evidence>
<dbReference type="eggNOG" id="COG1509">
    <property type="taxonomic scope" value="Bacteria"/>
</dbReference>
<feature type="modified residue" description="N6-(pyridoxal phosphate)lysine" evidence="10">
    <location>
        <position position="384"/>
    </location>
</feature>
<dbReference type="GO" id="GO:0046872">
    <property type="term" value="F:metal ion binding"/>
    <property type="evidence" value="ECO:0007669"/>
    <property type="project" value="UniProtKB-KW"/>
</dbReference>
<dbReference type="AlphaFoldDB" id="C0GIT3"/>
<dbReference type="SFLD" id="SFLDG01070">
    <property type="entry name" value="PLP-dependent"/>
    <property type="match status" value="1"/>
</dbReference>
<reference evidence="12 13" key="1">
    <citation type="submission" date="2009-02" db="EMBL/GenBank/DDBJ databases">
        <title>Sequencing of the draft genome and assembly of Dethiobacter alkaliphilus AHT 1.</title>
        <authorList>
            <consortium name="US DOE Joint Genome Institute (JGI-PGF)"/>
            <person name="Lucas S."/>
            <person name="Copeland A."/>
            <person name="Lapidus A."/>
            <person name="Glavina del Rio T."/>
            <person name="Dalin E."/>
            <person name="Tice H."/>
            <person name="Bruce D."/>
            <person name="Goodwin L."/>
            <person name="Pitluck S."/>
            <person name="Larimer F."/>
            <person name="Land M.L."/>
            <person name="Hauser L."/>
            <person name="Muyzer G."/>
        </authorList>
    </citation>
    <scope>NUCLEOTIDE SEQUENCE [LARGE SCALE GENOMIC DNA]</scope>
    <source>
        <strain evidence="12 13">AHT 1</strain>
    </source>
</reference>
<name>C0GIT3_DETAL</name>
<dbReference type="InterPro" id="IPR030801">
    <property type="entry name" value="Glu_2_3_NH3_mut"/>
</dbReference>
<feature type="binding site" evidence="9">
    <location>
        <position position="176"/>
    </location>
    <ligand>
        <name>[4Fe-4S] cluster</name>
        <dbReference type="ChEBI" id="CHEBI:49883"/>
        <note>4Fe-4S-S-AdoMet</note>
    </ligand>
</feature>
<keyword evidence="6" id="KW-0408">Iron</keyword>
<dbReference type="NCBIfam" id="TIGR04368">
    <property type="entry name" value="Glu_2_3_NH3_mut"/>
    <property type="match status" value="1"/>
</dbReference>
<sequence length="416" mass="47821">MSDKDCLQDEQKRAMANERAAELKGRIDAYLEARPQISDGMTQWEEIQKRQKKIKAHLNASDDDWNDWHWQVRSRINKVEDLIELLELNEEEAAEVRKVGEKNRWATTPYYLSLMNPDDPNCPVRRQAIPATEELLNPVGKDDPMGEQYTSPAPAITRRYPDRLIINVTNQCGMYCRHCQRRRNIGEVDRMTAREDLQAALDYVRNHPEIRDVLLTGGDALMLNEEIIDWLLTELDNIPHVEIKRLGSRTLVTMPMRVTDELCAVLEKHSPVYINTHFNNPAEVTPAVAEATRKLTRAGVSLGNQAVLLAGVNDDPHVMKKLNHMLLQVMIRPYYIFHAKAVTGTAHFRTRVEVGIEIMEHLRGQTSGMAIPTFIVNAPEGYGKTPMLPEYLISSGRDKIFIRTWENRVFEYDNRE</sequence>
<dbReference type="InterPro" id="IPR013785">
    <property type="entry name" value="Aldolase_TIM"/>
</dbReference>
<dbReference type="PROSITE" id="PS51918">
    <property type="entry name" value="RADICAL_SAM"/>
    <property type="match status" value="1"/>
</dbReference>
<dbReference type="GO" id="GO:0051539">
    <property type="term" value="F:4 iron, 4 sulfur cluster binding"/>
    <property type="evidence" value="ECO:0007669"/>
    <property type="project" value="UniProtKB-KW"/>
</dbReference>
<feature type="binding site" evidence="9">
    <location>
        <position position="172"/>
    </location>
    <ligand>
        <name>[4Fe-4S] cluster</name>
        <dbReference type="ChEBI" id="CHEBI:49883"/>
        <note>4Fe-4S-S-AdoMet</note>
    </ligand>
</feature>
<dbReference type="PANTHER" id="PTHR30538:SF1">
    <property type="entry name" value="L-LYSINE 2,3-AMINOMUTASE"/>
    <property type="match status" value="1"/>
</dbReference>
<keyword evidence="2 9" id="KW-0004">4Fe-4S</keyword>
<dbReference type="GO" id="GO:0050066">
    <property type="term" value="F:L-lysine 2,3-aminomutase activity"/>
    <property type="evidence" value="ECO:0007669"/>
    <property type="project" value="UniProtKB-EC"/>
</dbReference>
<dbReference type="OrthoDB" id="9768064at2"/>
<keyword evidence="8 12" id="KW-0413">Isomerase</keyword>
<feature type="binding site" evidence="9">
    <location>
        <position position="179"/>
    </location>
    <ligand>
        <name>[4Fe-4S] cluster</name>
        <dbReference type="ChEBI" id="CHEBI:49883"/>
        <note>4Fe-4S-S-AdoMet</note>
    </ligand>
</feature>
<comment type="cofactor">
    <cofactor evidence="1 10">
        <name>pyridoxal 5'-phosphate</name>
        <dbReference type="ChEBI" id="CHEBI:597326"/>
    </cofactor>
</comment>
<comment type="caution">
    <text evidence="12">The sequence shown here is derived from an EMBL/GenBank/DDBJ whole genome shotgun (WGS) entry which is preliminary data.</text>
</comment>
<dbReference type="EC" id="5.4.3.2" evidence="12"/>
<dbReference type="SUPFAM" id="SSF102114">
    <property type="entry name" value="Radical SAM enzymes"/>
    <property type="match status" value="1"/>
</dbReference>
<organism evidence="12 13">
    <name type="scientific">Dethiobacter alkaliphilus AHT 1</name>
    <dbReference type="NCBI Taxonomy" id="555088"/>
    <lineage>
        <taxon>Bacteria</taxon>
        <taxon>Bacillati</taxon>
        <taxon>Bacillota</taxon>
        <taxon>Dethiobacteria</taxon>
        <taxon>Dethiobacterales</taxon>
        <taxon>Dethiobacteraceae</taxon>
        <taxon>Dethiobacter</taxon>
    </lineage>
</organism>
<dbReference type="EMBL" id="ACJM01000013">
    <property type="protein sequence ID" value="EEG76747.1"/>
    <property type="molecule type" value="Genomic_DNA"/>
</dbReference>
<evidence type="ECO:0000256" key="9">
    <source>
        <dbReference type="PIRSR" id="PIRSR004911-1"/>
    </source>
</evidence>
<dbReference type="Proteomes" id="UP000006443">
    <property type="component" value="Unassembled WGS sequence"/>
</dbReference>
<evidence type="ECO:0000256" key="10">
    <source>
        <dbReference type="PIRSR" id="PIRSR603739-50"/>
    </source>
</evidence>
<evidence type="ECO:0000313" key="13">
    <source>
        <dbReference type="Proteomes" id="UP000006443"/>
    </source>
</evidence>
<dbReference type="Gene3D" id="3.20.20.70">
    <property type="entry name" value="Aldolase class I"/>
    <property type="match status" value="1"/>
</dbReference>
<keyword evidence="3" id="KW-0949">S-adenosyl-L-methionine</keyword>
<evidence type="ECO:0000256" key="1">
    <source>
        <dbReference type="ARBA" id="ARBA00001933"/>
    </source>
</evidence>
<evidence type="ECO:0000256" key="6">
    <source>
        <dbReference type="ARBA" id="ARBA00023004"/>
    </source>
</evidence>
<dbReference type="Pfam" id="PF12544">
    <property type="entry name" value="LAM_C"/>
    <property type="match status" value="1"/>
</dbReference>
<dbReference type="PIRSF" id="PIRSF004911">
    <property type="entry name" value="DUF160"/>
    <property type="match status" value="1"/>
</dbReference>
<dbReference type="NCBIfam" id="TIGR00238">
    <property type="entry name" value="KamA family radical SAM protein"/>
    <property type="match status" value="1"/>
</dbReference>
<evidence type="ECO:0000313" key="12">
    <source>
        <dbReference type="EMBL" id="EEG76747.1"/>
    </source>
</evidence>
<evidence type="ECO:0000259" key="11">
    <source>
        <dbReference type="PROSITE" id="PS51918"/>
    </source>
</evidence>
<feature type="domain" description="Radical SAM core" evidence="11">
    <location>
        <begin position="158"/>
        <end position="372"/>
    </location>
</feature>
<evidence type="ECO:0000256" key="5">
    <source>
        <dbReference type="ARBA" id="ARBA00022898"/>
    </source>
</evidence>
<keyword evidence="13" id="KW-1185">Reference proteome</keyword>
<dbReference type="InterPro" id="IPR007197">
    <property type="entry name" value="rSAM"/>
</dbReference>
<evidence type="ECO:0000256" key="7">
    <source>
        <dbReference type="ARBA" id="ARBA00023014"/>
    </source>
</evidence>
<keyword evidence="7 9" id="KW-0411">Iron-sulfur</keyword>
<gene>
    <name evidence="12" type="ORF">DealDRAFT_2392</name>
</gene>
<dbReference type="Pfam" id="PF04055">
    <property type="entry name" value="Radical_SAM"/>
    <property type="match status" value="1"/>
</dbReference>
<keyword evidence="4 9" id="KW-0479">Metal-binding</keyword>
<protein>
    <submittedName>
        <fullName evidence="12">Lysine 2,3-aminomutase YodO family protein</fullName>
        <ecNumber evidence="12">5.4.3.2</ecNumber>
    </submittedName>
</protein>
<dbReference type="SFLD" id="SFLDS00029">
    <property type="entry name" value="Radical_SAM"/>
    <property type="match status" value="1"/>
</dbReference>
<accession>C0GIT3</accession>
<dbReference type="PANTHER" id="PTHR30538">
    <property type="entry name" value="LYSINE 2,3-AMINOMUTASE-RELATED"/>
    <property type="match status" value="1"/>
</dbReference>
<dbReference type="SFLD" id="SFLDF00290">
    <property type="entry name" value="glutamate_2_3-aminomutase"/>
    <property type="match status" value="1"/>
</dbReference>
<dbReference type="STRING" id="555088.DealDRAFT_2392"/>
<dbReference type="InterPro" id="IPR025895">
    <property type="entry name" value="LAM_C_dom"/>
</dbReference>